<dbReference type="Proteomes" id="UP000008177">
    <property type="component" value="Unplaced contigs"/>
</dbReference>
<sequence>MRNYQGFVSQVYFLHIGSRSHYNLFAFYLIEIDKAPVCLIPLHAYAYAYAYAVNPEIQTKDETPTCLRPAQAIPPNNCKIRWLRA</sequence>
<organism evidence="1 2">
    <name type="scientific">Botryotinia fuckeliana (strain T4)</name>
    <name type="common">Noble rot fungus</name>
    <name type="synonym">Botrytis cinerea</name>
    <dbReference type="NCBI Taxonomy" id="999810"/>
    <lineage>
        <taxon>Eukaryota</taxon>
        <taxon>Fungi</taxon>
        <taxon>Dikarya</taxon>
        <taxon>Ascomycota</taxon>
        <taxon>Pezizomycotina</taxon>
        <taxon>Leotiomycetes</taxon>
        <taxon>Helotiales</taxon>
        <taxon>Sclerotiniaceae</taxon>
        <taxon>Botrytis</taxon>
    </lineage>
</organism>
<dbReference type="AlphaFoldDB" id="G2XN30"/>
<dbReference type="InParanoid" id="G2XN30"/>
<name>G2XN30_BOTF4</name>
<dbReference type="HOGENOM" id="CLU_2512350_0_0_1"/>
<proteinExistence type="predicted"/>
<reference evidence="2" key="1">
    <citation type="journal article" date="2011" name="PLoS Genet.">
        <title>Genomic analysis of the necrotrophic fungal pathogens Sclerotinia sclerotiorum and Botrytis cinerea.</title>
        <authorList>
            <person name="Amselem J."/>
            <person name="Cuomo C.A."/>
            <person name="van Kan J.A."/>
            <person name="Viaud M."/>
            <person name="Benito E.P."/>
            <person name="Couloux A."/>
            <person name="Coutinho P.M."/>
            <person name="de Vries R.P."/>
            <person name="Dyer P.S."/>
            <person name="Fillinger S."/>
            <person name="Fournier E."/>
            <person name="Gout L."/>
            <person name="Hahn M."/>
            <person name="Kohn L."/>
            <person name="Lapalu N."/>
            <person name="Plummer K.M."/>
            <person name="Pradier J.M."/>
            <person name="Quevillon E."/>
            <person name="Sharon A."/>
            <person name="Simon A."/>
            <person name="ten Have A."/>
            <person name="Tudzynski B."/>
            <person name="Tudzynski P."/>
            <person name="Wincker P."/>
            <person name="Andrew M."/>
            <person name="Anthouard V."/>
            <person name="Beever R.E."/>
            <person name="Beffa R."/>
            <person name="Benoit I."/>
            <person name="Bouzid O."/>
            <person name="Brault B."/>
            <person name="Chen Z."/>
            <person name="Choquer M."/>
            <person name="Collemare J."/>
            <person name="Cotton P."/>
            <person name="Danchin E.G."/>
            <person name="Da Silva C."/>
            <person name="Gautier A."/>
            <person name="Giraud C."/>
            <person name="Giraud T."/>
            <person name="Gonzalez C."/>
            <person name="Grossetete S."/>
            <person name="Guldener U."/>
            <person name="Henrissat B."/>
            <person name="Howlett B.J."/>
            <person name="Kodira C."/>
            <person name="Kretschmer M."/>
            <person name="Lappartient A."/>
            <person name="Leroch M."/>
            <person name="Levis C."/>
            <person name="Mauceli E."/>
            <person name="Neuveglise C."/>
            <person name="Oeser B."/>
            <person name="Pearson M."/>
            <person name="Poulain J."/>
            <person name="Poussereau N."/>
            <person name="Quesneville H."/>
            <person name="Rascle C."/>
            <person name="Schumacher J."/>
            <person name="Segurens B."/>
            <person name="Sexton A."/>
            <person name="Silva E."/>
            <person name="Sirven C."/>
            <person name="Soanes D.M."/>
            <person name="Talbot N.J."/>
            <person name="Templeton M."/>
            <person name="Yandava C."/>
            <person name="Yarden O."/>
            <person name="Zeng Q."/>
            <person name="Rollins J.A."/>
            <person name="Lebrun M.H."/>
            <person name="Dickman M."/>
        </authorList>
    </citation>
    <scope>NUCLEOTIDE SEQUENCE [LARGE SCALE GENOMIC DNA]</scope>
    <source>
        <strain evidence="2">T4</strain>
    </source>
</reference>
<gene>
    <name evidence="1" type="ORF">BofuT4_P014140.1</name>
</gene>
<evidence type="ECO:0000313" key="2">
    <source>
        <dbReference type="Proteomes" id="UP000008177"/>
    </source>
</evidence>
<protein>
    <submittedName>
        <fullName evidence="1">Uncharacterized protein</fullName>
    </submittedName>
</protein>
<accession>G2XN30</accession>
<dbReference type="EMBL" id="FQ790245">
    <property type="protein sequence ID" value="CCD42286.1"/>
    <property type="molecule type" value="Genomic_DNA"/>
</dbReference>
<evidence type="ECO:0000313" key="1">
    <source>
        <dbReference type="EMBL" id="CCD42286.1"/>
    </source>
</evidence>